<sequence>MRAVALITLTAPVVLVVARVRLTLLRGREDRHPAGHAAPWDGVHWDGARLGSWAPLLIAVSLVVLVLGIAFT</sequence>
<proteinExistence type="predicted"/>
<dbReference type="Proteomes" id="UP000666915">
    <property type="component" value="Unassembled WGS sequence"/>
</dbReference>
<keyword evidence="1" id="KW-0472">Membrane</keyword>
<organism evidence="2 3">
    <name type="scientific">Actinomadura nitritigenes</name>
    <dbReference type="NCBI Taxonomy" id="134602"/>
    <lineage>
        <taxon>Bacteria</taxon>
        <taxon>Bacillati</taxon>
        <taxon>Actinomycetota</taxon>
        <taxon>Actinomycetes</taxon>
        <taxon>Streptosporangiales</taxon>
        <taxon>Thermomonosporaceae</taxon>
        <taxon>Actinomadura</taxon>
    </lineage>
</organism>
<protein>
    <submittedName>
        <fullName evidence="2">Uncharacterized protein</fullName>
    </submittedName>
</protein>
<accession>A0ABS3RAY4</accession>
<keyword evidence="3" id="KW-1185">Reference proteome</keyword>
<reference evidence="2 3" key="1">
    <citation type="submission" date="2021-03" db="EMBL/GenBank/DDBJ databases">
        <authorList>
            <person name="Kanchanasin P."/>
            <person name="Saeng-In P."/>
            <person name="Phongsopitanun W."/>
            <person name="Yuki M."/>
            <person name="Kudo T."/>
            <person name="Ohkuma M."/>
            <person name="Tanasupawat S."/>
        </authorList>
    </citation>
    <scope>NUCLEOTIDE SEQUENCE [LARGE SCALE GENOMIC DNA]</scope>
    <source>
        <strain evidence="2 3">L46</strain>
    </source>
</reference>
<name>A0ABS3RAY4_9ACTN</name>
<dbReference type="RefSeq" id="WP_208271700.1">
    <property type="nucleotide sequence ID" value="NZ_BAAAGM010000026.1"/>
</dbReference>
<keyword evidence="1" id="KW-0812">Transmembrane</keyword>
<evidence type="ECO:0000313" key="3">
    <source>
        <dbReference type="Proteomes" id="UP000666915"/>
    </source>
</evidence>
<evidence type="ECO:0000313" key="2">
    <source>
        <dbReference type="EMBL" id="MBO2443383.1"/>
    </source>
</evidence>
<feature type="transmembrane region" description="Helical" evidence="1">
    <location>
        <begin position="50"/>
        <end position="71"/>
    </location>
</feature>
<dbReference type="EMBL" id="JAGEOK010000033">
    <property type="protein sequence ID" value="MBO2443383.1"/>
    <property type="molecule type" value="Genomic_DNA"/>
</dbReference>
<evidence type="ECO:0000256" key="1">
    <source>
        <dbReference type="SAM" id="Phobius"/>
    </source>
</evidence>
<gene>
    <name evidence="2" type="ORF">J4557_38255</name>
</gene>
<comment type="caution">
    <text evidence="2">The sequence shown here is derived from an EMBL/GenBank/DDBJ whole genome shotgun (WGS) entry which is preliminary data.</text>
</comment>
<keyword evidence="1" id="KW-1133">Transmembrane helix</keyword>